<evidence type="ECO:0000256" key="1">
    <source>
        <dbReference type="SAM" id="MobiDB-lite"/>
    </source>
</evidence>
<dbReference type="InterPro" id="IPR046165">
    <property type="entry name" value="DUF6167"/>
</dbReference>
<evidence type="ECO:0008006" key="4">
    <source>
        <dbReference type="Google" id="ProtNLM"/>
    </source>
</evidence>
<reference evidence="3" key="1">
    <citation type="submission" date="2018-07" db="EMBL/GenBank/DDBJ databases">
        <title>Streptacidiphilus bronchialis DSM 106435 chromosome.</title>
        <authorList>
            <person name="Batra D."/>
            <person name="Gulvik C.A."/>
        </authorList>
    </citation>
    <scope>NUCLEOTIDE SEQUENCE [LARGE SCALE GENOMIC DNA]</scope>
    <source>
        <strain evidence="3">DSM 106435</strain>
    </source>
</reference>
<sequence>MRRIFWMAVGAGATVWAMSKANDAARRLTPTGLAGTAARGALDLGDAVRQFTGEVRAGMAERERELRTDLGLDGSAVLPAPPPRRAPAAPREPAVEYRAIAPAPGLPGAGPVRRLAPQQNRQTPAALETTSDPREAGLRGRRPRRGSTHNRKDH</sequence>
<feature type="region of interest" description="Disordered" evidence="1">
    <location>
        <begin position="70"/>
        <end position="154"/>
    </location>
</feature>
<dbReference type="KEGG" id="stri:C7M71_028380"/>
<name>A0A345T412_9ACTN</name>
<proteinExistence type="predicted"/>
<keyword evidence="3" id="KW-1185">Reference proteome</keyword>
<evidence type="ECO:0000313" key="2">
    <source>
        <dbReference type="EMBL" id="AXI80717.1"/>
    </source>
</evidence>
<organism evidence="2 3">
    <name type="scientific">Peterkaempfera bronchialis</name>
    <dbReference type="NCBI Taxonomy" id="2126346"/>
    <lineage>
        <taxon>Bacteria</taxon>
        <taxon>Bacillati</taxon>
        <taxon>Actinomycetota</taxon>
        <taxon>Actinomycetes</taxon>
        <taxon>Kitasatosporales</taxon>
        <taxon>Streptomycetaceae</taxon>
        <taxon>Peterkaempfera</taxon>
    </lineage>
</organism>
<protein>
    <recommendedName>
        <fullName evidence="4">Secreted protein</fullName>
    </recommendedName>
</protein>
<feature type="compositionally biased region" description="Low complexity" evidence="1">
    <location>
        <begin position="86"/>
        <end position="103"/>
    </location>
</feature>
<feature type="compositionally biased region" description="Basic residues" evidence="1">
    <location>
        <begin position="139"/>
        <end position="154"/>
    </location>
</feature>
<dbReference type="AlphaFoldDB" id="A0A345T412"/>
<gene>
    <name evidence="2" type="ORF">C7M71_028380</name>
</gene>
<dbReference type="EMBL" id="CP031264">
    <property type="protein sequence ID" value="AXI80717.1"/>
    <property type="molecule type" value="Genomic_DNA"/>
</dbReference>
<accession>A0A345T412</accession>
<dbReference type="RefSeq" id="WP_111490708.1">
    <property type="nucleotide sequence ID" value="NZ_CP031264.1"/>
</dbReference>
<dbReference type="Proteomes" id="UP000249340">
    <property type="component" value="Chromosome"/>
</dbReference>
<evidence type="ECO:0000313" key="3">
    <source>
        <dbReference type="Proteomes" id="UP000249340"/>
    </source>
</evidence>
<dbReference type="Pfam" id="PF19664">
    <property type="entry name" value="DUF6167"/>
    <property type="match status" value="1"/>
</dbReference>